<dbReference type="PANTHER" id="PTHR47232:SF1">
    <property type="entry name" value="TRANSDUCIN FAMILY PROTEIN _ WD-40 REPEAT FAMILY PROTEIN"/>
    <property type="match status" value="1"/>
</dbReference>
<protein>
    <submittedName>
        <fullName evidence="5">Uncharacterized protein</fullName>
    </submittedName>
</protein>
<feature type="compositionally biased region" description="Low complexity" evidence="4">
    <location>
        <begin position="375"/>
        <end position="386"/>
    </location>
</feature>
<dbReference type="SMART" id="SM00320">
    <property type="entry name" value="WD40"/>
    <property type="match status" value="3"/>
</dbReference>
<proteinExistence type="predicted"/>
<feature type="compositionally biased region" description="Basic and acidic residues" evidence="4">
    <location>
        <begin position="91"/>
        <end position="108"/>
    </location>
</feature>
<sequence>MDSQPLNRANLIPLSLLSTSVFERSRKVSIPPQPAPSAVPRTSAIGSSSGSPNKKEPQDASLPPGHRVGLAKNMDPFVEGQSRRGRQQYETGHRPPVDRGRNDPRDDMYCPTRSRSANKRRVQSSSPESRKRPAGSNGMERSSRPTAKTAVTELSPISPITSPLTRPIAVMSPLSSSASEADEMGAGHCGQRRHHSSSNHITSDAANSRHSSKRPRSSQRSNKRSSSSRSRRFKRRRFTRDSWDSSSSTLSDSDSESSSSEDPDQEIHQPSGSSALRFHGIIHDLMLELERARTKYSKYCEKAKSYSRKIRNISKKLEKHFRDLNDAVSVTPASAAERTPLSRRTSSTGENVVMATSSMSTTRGFQPLATDRRAQQQQANPQQAAQYPSGQRQPVQSMSSSTQERKPSSSSSSFRLAQQHDRMAIGSSDVIETLTNIHADVRNKAFGRKPRNMLLHSSIAGSDMEDVMVTSSLEGSIEFWDLGNRRVMSMVPRSHLNQPWCEDMCWVGKNVLAVASAHKDNVPLNHQLTLIHIEKGRVPRAVLGQPGPTVAWRLQTLTQMPHDRKGGIMCISAIAEDVEGMSLATGAADKQIIHWKFVPSKSNGDCALMQQQLIHNKHTSAVQALCYVPQSHLLFSGGSDCKVVGWDMVRSEVVLEYKHKDGRVNSILQNPVDPNLFLVCRALTSNQLS</sequence>
<dbReference type="Gene3D" id="2.130.10.10">
    <property type="entry name" value="YVTN repeat-like/Quinoprotein amine dehydrogenase"/>
    <property type="match status" value="1"/>
</dbReference>
<feature type="region of interest" description="Disordered" evidence="4">
    <location>
        <begin position="332"/>
        <end position="418"/>
    </location>
</feature>
<feature type="compositionally biased region" description="Basic residues" evidence="4">
    <location>
        <begin position="229"/>
        <end position="238"/>
    </location>
</feature>
<dbReference type="OrthoDB" id="1897642at2759"/>
<dbReference type="InterPro" id="IPR015943">
    <property type="entry name" value="WD40/YVTN_repeat-like_dom_sf"/>
</dbReference>
<feature type="compositionally biased region" description="Basic residues" evidence="4">
    <location>
        <begin position="210"/>
        <end position="223"/>
    </location>
</feature>
<dbReference type="EMBL" id="JAAAHW010006437">
    <property type="protein sequence ID" value="KAF9960912.1"/>
    <property type="molecule type" value="Genomic_DNA"/>
</dbReference>
<feature type="compositionally biased region" description="Polar residues" evidence="4">
    <location>
        <begin position="342"/>
        <end position="364"/>
    </location>
</feature>
<evidence type="ECO:0000256" key="1">
    <source>
        <dbReference type="ARBA" id="ARBA00022574"/>
    </source>
</evidence>
<evidence type="ECO:0000313" key="6">
    <source>
        <dbReference type="Proteomes" id="UP000749646"/>
    </source>
</evidence>
<dbReference type="InterPro" id="IPR019775">
    <property type="entry name" value="WD40_repeat_CS"/>
</dbReference>
<dbReference type="PROSITE" id="PS00678">
    <property type="entry name" value="WD_REPEATS_1"/>
    <property type="match status" value="1"/>
</dbReference>
<dbReference type="Proteomes" id="UP000749646">
    <property type="component" value="Unassembled WGS sequence"/>
</dbReference>
<feature type="compositionally biased region" description="Acidic residues" evidence="4">
    <location>
        <begin position="253"/>
        <end position="264"/>
    </location>
</feature>
<gene>
    <name evidence="5" type="ORF">BGZ65_011534</name>
</gene>
<dbReference type="PROSITE" id="PS50082">
    <property type="entry name" value="WD_REPEATS_2"/>
    <property type="match status" value="1"/>
</dbReference>
<feature type="non-terminal residue" evidence="5">
    <location>
        <position position="1"/>
    </location>
</feature>
<feature type="region of interest" description="Disordered" evidence="4">
    <location>
        <begin position="26"/>
        <end position="275"/>
    </location>
</feature>
<feature type="repeat" description="WD" evidence="3">
    <location>
        <begin position="615"/>
        <end position="656"/>
    </location>
</feature>
<name>A0A9P6J3I1_9FUNG</name>
<comment type="caution">
    <text evidence="5">The sequence shown here is derived from an EMBL/GenBank/DDBJ whole genome shotgun (WGS) entry which is preliminary data.</text>
</comment>
<evidence type="ECO:0000256" key="2">
    <source>
        <dbReference type="ARBA" id="ARBA00022737"/>
    </source>
</evidence>
<organism evidence="5 6">
    <name type="scientific">Modicella reniformis</name>
    <dbReference type="NCBI Taxonomy" id="1440133"/>
    <lineage>
        <taxon>Eukaryota</taxon>
        <taxon>Fungi</taxon>
        <taxon>Fungi incertae sedis</taxon>
        <taxon>Mucoromycota</taxon>
        <taxon>Mortierellomycotina</taxon>
        <taxon>Mortierellomycetes</taxon>
        <taxon>Mortierellales</taxon>
        <taxon>Mortierellaceae</taxon>
        <taxon>Modicella</taxon>
    </lineage>
</organism>
<dbReference type="AlphaFoldDB" id="A0A9P6J3I1"/>
<dbReference type="InterPro" id="IPR036322">
    <property type="entry name" value="WD40_repeat_dom_sf"/>
</dbReference>
<keyword evidence="1 3" id="KW-0853">WD repeat</keyword>
<evidence type="ECO:0000313" key="5">
    <source>
        <dbReference type="EMBL" id="KAF9960912.1"/>
    </source>
</evidence>
<keyword evidence="6" id="KW-1185">Reference proteome</keyword>
<evidence type="ECO:0000256" key="3">
    <source>
        <dbReference type="PROSITE-ProRule" id="PRU00221"/>
    </source>
</evidence>
<dbReference type="SUPFAM" id="SSF50978">
    <property type="entry name" value="WD40 repeat-like"/>
    <property type="match status" value="1"/>
</dbReference>
<accession>A0A9P6J3I1</accession>
<keyword evidence="2" id="KW-0677">Repeat</keyword>
<dbReference type="PROSITE" id="PS50294">
    <property type="entry name" value="WD_REPEATS_REGION"/>
    <property type="match status" value="1"/>
</dbReference>
<evidence type="ECO:0000256" key="4">
    <source>
        <dbReference type="SAM" id="MobiDB-lite"/>
    </source>
</evidence>
<dbReference type="InterPro" id="IPR001680">
    <property type="entry name" value="WD40_rpt"/>
</dbReference>
<dbReference type="Pfam" id="PF00400">
    <property type="entry name" value="WD40"/>
    <property type="match status" value="1"/>
</dbReference>
<feature type="compositionally biased region" description="Polar residues" evidence="4">
    <location>
        <begin position="388"/>
        <end position="398"/>
    </location>
</feature>
<dbReference type="PANTHER" id="PTHR47232">
    <property type="entry name" value="TRANSDUCIN FAMILY PROTEIN / WD-40 REPEAT FAMILY PROTEIN"/>
    <property type="match status" value="1"/>
</dbReference>
<reference evidence="5" key="1">
    <citation type="journal article" date="2020" name="Fungal Divers.">
        <title>Resolving the Mortierellaceae phylogeny through synthesis of multi-gene phylogenetics and phylogenomics.</title>
        <authorList>
            <person name="Vandepol N."/>
            <person name="Liber J."/>
            <person name="Desiro A."/>
            <person name="Na H."/>
            <person name="Kennedy M."/>
            <person name="Barry K."/>
            <person name="Grigoriev I.V."/>
            <person name="Miller A.N."/>
            <person name="O'Donnell K."/>
            <person name="Stajich J.E."/>
            <person name="Bonito G."/>
        </authorList>
    </citation>
    <scope>NUCLEOTIDE SEQUENCE</scope>
    <source>
        <strain evidence="5">MES-2147</strain>
    </source>
</reference>